<evidence type="ECO:0000256" key="1">
    <source>
        <dbReference type="SAM" id="Coils"/>
    </source>
</evidence>
<feature type="chain" id="PRO_5022895540" evidence="2">
    <location>
        <begin position="26"/>
        <end position="3413"/>
    </location>
</feature>
<feature type="coiled-coil region" evidence="1">
    <location>
        <begin position="493"/>
        <end position="587"/>
    </location>
</feature>
<feature type="coiled-coil region" evidence="1">
    <location>
        <begin position="43"/>
        <end position="121"/>
    </location>
</feature>
<dbReference type="EMBL" id="CP042295">
    <property type="protein sequence ID" value="QDY86786.1"/>
    <property type="molecule type" value="Genomic_DNA"/>
</dbReference>
<dbReference type="KEGG" id="mans:FRW55_01245"/>
<name>A0A5B8J6M2_9MOLU</name>
<feature type="coiled-coil region" evidence="1">
    <location>
        <begin position="958"/>
        <end position="1091"/>
    </location>
</feature>
<feature type="coiled-coil region" evidence="1">
    <location>
        <begin position="1971"/>
        <end position="1998"/>
    </location>
</feature>
<evidence type="ECO:0000313" key="3">
    <source>
        <dbReference type="EMBL" id="QDY86786.1"/>
    </source>
</evidence>
<keyword evidence="4" id="KW-1185">Reference proteome</keyword>
<reference evidence="3 4" key="1">
    <citation type="journal article" date="2019" name="Microbiol. Resour. Announc.">
        <title>Complete Genome Sequences of Three Mycoplasma anserisalpingitis (Mycoplasma sp. 1220) Strains.</title>
        <authorList>
            <person name="Grozner D."/>
            <person name="Forro B."/>
            <person name="Kovacs A.B."/>
            <person name="Marton S."/>
            <person name="Banyai K."/>
            <person name="Kreizinger Z."/>
            <person name="Sulyok K.M."/>
            <person name="Gyuranecz M."/>
        </authorList>
    </citation>
    <scope>NUCLEOTIDE SEQUENCE [LARGE SCALE GENOMIC DNA]</scope>
    <source>
        <strain evidence="3 4">ATCC:BAA-2147</strain>
    </source>
</reference>
<feature type="coiled-coil region" evidence="1">
    <location>
        <begin position="2388"/>
        <end position="2415"/>
    </location>
</feature>
<evidence type="ECO:0000256" key="2">
    <source>
        <dbReference type="SAM" id="SignalP"/>
    </source>
</evidence>
<dbReference type="Pfam" id="PF04778">
    <property type="entry name" value="LMP"/>
    <property type="match status" value="1"/>
</dbReference>
<proteinExistence type="predicted"/>
<feature type="coiled-coil region" evidence="1">
    <location>
        <begin position="1907"/>
        <end position="1939"/>
    </location>
</feature>
<dbReference type="PANTHER" id="PTHR32114:SF2">
    <property type="entry name" value="ABC TRANSPORTER ABCH.3"/>
    <property type="match status" value="1"/>
</dbReference>
<feature type="coiled-coil region" evidence="1">
    <location>
        <begin position="1192"/>
        <end position="1222"/>
    </location>
</feature>
<dbReference type="PANTHER" id="PTHR32114">
    <property type="entry name" value="ABC TRANSPORTER ABCH.3"/>
    <property type="match status" value="1"/>
</dbReference>
<dbReference type="InterPro" id="IPR006864">
    <property type="entry name" value="LMP_rpt"/>
</dbReference>
<feature type="coiled-coil region" evidence="1">
    <location>
        <begin position="146"/>
        <end position="198"/>
    </location>
</feature>
<evidence type="ECO:0000313" key="4">
    <source>
        <dbReference type="Proteomes" id="UP000318927"/>
    </source>
</evidence>
<accession>A0A5B8J6M2</accession>
<sequence length="3413" mass="388253">MSEKKKKSLVIAGLTAAGLLAVGGAATITTLHSGSSETEKDPKDQLKDDLTNVKNDIDDLINSLDTEDNKEEIKILENLKDKIDQALQDPNITEGDLNSLKDEANQTLQDLINKKKEFDKNLLGKYDETKNVLDEYKNSLGDDPKYNSLKEKLDKLNEKLENSKNKHSESELLSKEQIQEIKKELEDTIKELDKIKYDKSLIDLEEAKKAKDEFLASFGNPAKPEYEDLLNKYKDKWDEIDKNIEALPNRDGATLEDIKKVENIIKDIELTTALEKLEKAHADQNKKLYDLIKENTIEPLDDELQKSWDKLYEDAKSQASFDDATNQSVQKIEEAIKNYIDESNQMIEDLINLKDSEDLDKYKAIQELKNLINSSKDYSNNELNDSDYSDIKNKLEQAIAQAEKIANTNKDLLTIEQIKDEIKSLQEALENAKAEKNKIDSEKINEFKDEINNLIKDVNDFINSNLNTKGEEEIKKELEEAIKNNTPDDFDDLNSLKDKLENLNKVFNEAKDKEKEHEQLIKDLENELAKAQDFSNNNLDDNKDLEIKNQLQDLIDKTKDQINDFSNQELKDKKQEIIDAVKKAENDKWIADELVELNQKIIQATNVIEINKFNDKGEKDILDKLVSSRDNALNKYNEIKSSQDLSKLNEAKEECKKLDEAIKSFEIEKVQRDQAKKQLEESIDNATKFLNNLNSSDYDQIKKTLNNVIESSQTTKTEGDKLAIEEAIDNLSKALQEAWSNKNLIDQDRENKIKIKAELDKLIPDVEKWQKSNLKNEDGSLIKPGYTQIDSKTTEIINNAKTTSENTNSNSQSLKEALDTLKTEFENVKIQFDNYTKSFNELENKINELKGLITNDLSEPIYKDIQKKYQVKLDNYNNEKNNKNLDQFKETIEQVTADIESLKKEKIERDQIKESLENSVQKAKEFIDTIDKKNSLNTQFVSNLESLVSKANEELKKEAVSDEELKRLQKEIDDELKRLIAKKPVVDSLIKLENKINEINNIINQNNSADPGLNSALEELKTAKNNAQNSFNDSINKIDSTTQEQVDTVIENLNNALTKFNNYKTQREESKKKLQNKIDEANTLLGSLTDSKYEQIKNELNKVVVDSNSTLTNGDKDALDKALTELENKINQTNTAKKEIDKMYRDIESAKQAIQETITKMNQWKNGKLVKDGEKEILNSFNNAISEATQTKDKIDATLNELVAANQTLNQKFNQIISAENEFSINYQKVNGKITELENYTNNNLNQNIYSDLKSKYDKVVTDSRNSIDSKNTEALKTLFNDLTDSLNEAQKDKAERDKVRSELQKSIDNANNLINGLSKNQVYSKLFESLENLKTKGQSQLGTSTTNDALSATSKEINDEINKVVEKLNVVNELNKLNTKLEQIKTVLEQNKNVDPGLNSVVTTLQNQYNDSKNNFDNWLNNIDSSVVTNVAVEENKLDTALNTFNSDKQSRENSKARLSKLIEEVKNYKDNTLSTKTDYSQLATKVQELIDKYTPYLKSQTKSELDQSIAELQAELAQIKNQKILIDQENQTEEEVKKEITSLIAKIREWQSANLTSRLNGALIKEGYKGINETLESSIKQAEGVKDNNTSTLKALKDEFLQLNLAFNNAKNSLTSHQNAYQGLENAISSLKSFADTEKIGTELKDKYLAIAKQYNDSKDTRNETELIEDTVKVNQVLEQLRNEKRERDTAISELANKITAAKTYIDSLPKNDLSSGISSSLQTLIDESALVQNSDVSKQSLIDQKDKLDKAISEANTKKPTLESLIKLSDKIKEAESTLTKPEYAGVSTGISSKLQSAIESAKRFLEENKNNLAASQITIIDQKTTELDTKIKEFIADVKEFNTAKESLEKVVNDAQSYIDTTLINPIYSDIKSDLQTAINKKDGTIANGNTQEVKDLTVEISNKLAEAKVNKEKLDSENKQKEQVKRDILALVSEMTVWSRNNLTNAGTREIKTKINGATKAANLVKNNSNSTLEQLRDALTKLQQDFKDSKSDYETYKTTLASLDSKISELQSYINVSLTEPIYGDIKSKYQAIVDKYNKDKNSLTQSKLVEAITTLTNEINNAKQEKSERDTAKTSLNNKIGEVNTFITSLGDSTVYNKLKEPLNNGITSANQLLNKASDNATLNAKTTELNNLLTNANADKAKFDALFNLESKIALADKLLKDNENADSGLASVIKELKDTKDAAKTKFDSWMTDPLNSDSTLVKQEADKLNAAIEKFNADKAAREASKSALANATAEANSYAQGTLNKDQYLELKNELETFLKDQDKYATTETKAELDVRVEKIKTKLQEIKNRKDAIDQAENERQNEISKLGILIENVKQWQNANLREASNNTILKYQGLSQIDGDLTKYITVAETAKNRQSSTTEQLKKAYSVLETAHTKAQTQLSSYNNAHRELKDKISELKKYVTETLKAPEYKTIQDKYQAVVNASEKVQDNLIENQLKEESAKLVTELQNAKAEKENRDKELAKAKLEQLILTATTYSNDSTDGVGATQYSSVKATLVQAINNAKENINTLSKDQLNSRYTTLEAALNKAKADKIAKAKEIHAAALSEADTWIAQNLSKNKPAEFGKGNSLKSDFEAAINLYKDTSSNDANDIYQKAQNIKAEFEKLKLNKATRDAAEAKLDALLVKATELKNLMPEDNKFNTAKTKLENEITRISGVKNSLNTEQLLEANKSLETIFNKSVETYRNNLEKLNANATRLLTEAKDLSDKLNPKYNDLQTKVNESSAKITSLDYKQIAQYYSDTKPLYDSLIPKYNSLLGKSQQLDKLLKELDAEITRMKTVQNGNVIYKYWITEAEDRLAKNKVYNSEEQVQTNINYLTRYIPALKNVVAGIDQAYAKYLPAKENADAFRKALSGYTDLLAKYDQAVTNPAKTFEDQFMAEGKDSKQLTDATAKLNNAEATFRSIIQPTGTQIQNKISGDWQKTLTEIAKFAKVTTSPISSHKGITLDKTALDQRDALVKEYNNLNPQNLLNTLTNKITQNIKPTYKEYDDLLKKLNGYIADLNAKMNKIYNDNWTRNGGKHTHNLAKQELDKKLNANLHLNSSTGLYDKQALELEKTVTYTYNGNDQQIYYNYAKEIQKVVDLYTLHTNEMNKRKARLEASTQSYRDSATYNSMIEWQQKYSKWNEDLLGGAHNTDEQFVNATREFASYGIVKAQDFITNLFGKRNTAEYGVYESFILNEMLESINTFKGYWDNFGDKNWDKPLKIGSSKYNSLRRYVFTYYRYSPSKPNNTEINIWSENAKRRYGITSDNFNYDYHTREASEHDKRYNHEEGVLNWSRRDWGWVNEWDNDRAQRMRNTNTIFNTHGMYRLFTAAWNDIKHLWEIYTEKLNQLNNKQITELQFANFKVEYHNLFEKLWKNNYVTISDPIQKYADNLSITYSIMHPTNLSLIYDYISKN</sequence>
<feature type="coiled-coil region" evidence="1">
    <location>
        <begin position="2604"/>
        <end position="2648"/>
    </location>
</feature>
<feature type="coiled-coil region" evidence="1">
    <location>
        <begin position="388"/>
        <end position="464"/>
    </location>
</feature>
<dbReference type="Proteomes" id="UP000318927">
    <property type="component" value="Chromosome"/>
</dbReference>
<dbReference type="OrthoDB" id="308918at2"/>
<feature type="coiled-coil region" evidence="1">
    <location>
        <begin position="1504"/>
        <end position="1548"/>
    </location>
</feature>
<feature type="coiled-coil region" evidence="1">
    <location>
        <begin position="1581"/>
        <end position="1629"/>
    </location>
</feature>
<keyword evidence="1" id="KW-0175">Coiled coil</keyword>
<feature type="signal peptide" evidence="2">
    <location>
        <begin position="1"/>
        <end position="25"/>
    </location>
</feature>
<organism evidence="3 4">
    <name type="scientific">Mycoplasma anserisalpingitidis</name>
    <dbReference type="NCBI Taxonomy" id="519450"/>
    <lineage>
        <taxon>Bacteria</taxon>
        <taxon>Bacillati</taxon>
        <taxon>Mycoplasmatota</taxon>
        <taxon>Mollicutes</taxon>
        <taxon>Mycoplasmataceae</taxon>
        <taxon>Mycoplasma</taxon>
    </lineage>
</organism>
<protein>
    <submittedName>
        <fullName evidence="3">Uncharacterized protein</fullName>
    </submittedName>
</protein>
<feature type="coiled-coil region" evidence="1">
    <location>
        <begin position="2282"/>
        <end position="2326"/>
    </location>
</feature>
<feature type="coiled-coil region" evidence="1">
    <location>
        <begin position="648"/>
        <end position="696"/>
    </location>
</feature>
<keyword evidence="2" id="KW-0732">Signal</keyword>
<gene>
    <name evidence="3" type="ORF">FRW55_01245</name>
</gene>
<feature type="coiled-coil region" evidence="1">
    <location>
        <begin position="1116"/>
        <end position="1160"/>
    </location>
</feature>
<feature type="coiled-coil region" evidence="1">
    <location>
        <begin position="2448"/>
        <end position="2547"/>
    </location>
</feature>
<dbReference type="RefSeq" id="WP_146368394.1">
    <property type="nucleotide sequence ID" value="NZ_CP042295.1"/>
</dbReference>
<feature type="coiled-coil region" evidence="1">
    <location>
        <begin position="2696"/>
        <end position="2723"/>
    </location>
</feature>
<feature type="coiled-coil region" evidence="1">
    <location>
        <begin position="804"/>
        <end position="922"/>
    </location>
</feature>